<dbReference type="GO" id="GO:0006825">
    <property type="term" value="P:copper ion transport"/>
    <property type="evidence" value="ECO:0007669"/>
    <property type="project" value="InterPro"/>
</dbReference>
<evidence type="ECO:0000256" key="1">
    <source>
        <dbReference type="ARBA" id="ARBA00004196"/>
    </source>
</evidence>
<gene>
    <name evidence="3" type="ORF">WN59_06860</name>
</gene>
<feature type="transmembrane region" description="Helical" evidence="2">
    <location>
        <begin position="112"/>
        <end position="130"/>
    </location>
</feature>
<keyword evidence="4" id="KW-1185">Reference proteome</keyword>
<proteinExistence type="predicted"/>
<feature type="transmembrane region" description="Helical" evidence="2">
    <location>
        <begin position="142"/>
        <end position="166"/>
    </location>
</feature>
<feature type="transmembrane region" description="Helical" evidence="2">
    <location>
        <begin position="6"/>
        <end position="28"/>
    </location>
</feature>
<dbReference type="GO" id="GO:0005886">
    <property type="term" value="C:plasma membrane"/>
    <property type="evidence" value="ECO:0007669"/>
    <property type="project" value="TreeGrafter"/>
</dbReference>
<dbReference type="PANTHER" id="PTHR34820">
    <property type="entry name" value="INNER MEMBRANE PROTEIN YEBZ"/>
    <property type="match status" value="1"/>
</dbReference>
<dbReference type="PANTHER" id="PTHR34820:SF4">
    <property type="entry name" value="INNER MEMBRANE PROTEIN YEBZ"/>
    <property type="match status" value="1"/>
</dbReference>
<evidence type="ECO:0008006" key="5">
    <source>
        <dbReference type="Google" id="ProtNLM"/>
    </source>
</evidence>
<comment type="caution">
    <text evidence="3">The sequence shown here is derived from an EMBL/GenBank/DDBJ whole genome shotgun (WGS) entry which is preliminary data.</text>
</comment>
<keyword evidence="2" id="KW-0472">Membrane</keyword>
<feature type="transmembrane region" description="Helical" evidence="2">
    <location>
        <begin position="269"/>
        <end position="285"/>
    </location>
</feature>
<dbReference type="Proteomes" id="UP000034287">
    <property type="component" value="Unassembled WGS sequence"/>
</dbReference>
<organism evidence="3 4">
    <name type="scientific">Salinicoccus sediminis</name>
    <dbReference type="NCBI Taxonomy" id="1432562"/>
    <lineage>
        <taxon>Bacteria</taxon>
        <taxon>Bacillati</taxon>
        <taxon>Bacillota</taxon>
        <taxon>Bacilli</taxon>
        <taxon>Bacillales</taxon>
        <taxon>Staphylococcaceae</taxon>
        <taxon>Salinicoccus</taxon>
    </lineage>
</organism>
<keyword evidence="2" id="KW-0812">Transmembrane</keyword>
<dbReference type="GO" id="GO:0030313">
    <property type="term" value="C:cell envelope"/>
    <property type="evidence" value="ECO:0007669"/>
    <property type="project" value="UniProtKB-SubCell"/>
</dbReference>
<dbReference type="InterPro" id="IPR032694">
    <property type="entry name" value="CopC/D"/>
</dbReference>
<keyword evidence="2" id="KW-1133">Transmembrane helix</keyword>
<dbReference type="AlphaFoldDB" id="A0A0M2SKG1"/>
<dbReference type="EMBL" id="LAYZ01000003">
    <property type="protein sequence ID" value="KKK34743.1"/>
    <property type="molecule type" value="Genomic_DNA"/>
</dbReference>
<evidence type="ECO:0000313" key="3">
    <source>
        <dbReference type="EMBL" id="KKK34743.1"/>
    </source>
</evidence>
<accession>A0A0M2SKG1</accession>
<comment type="subcellular location">
    <subcellularLocation>
        <location evidence="1">Cell envelope</location>
    </subcellularLocation>
</comment>
<evidence type="ECO:0000313" key="4">
    <source>
        <dbReference type="Proteomes" id="UP000034287"/>
    </source>
</evidence>
<dbReference type="PATRIC" id="fig|1432562.3.peg.1366"/>
<feature type="transmembrane region" description="Helical" evidence="2">
    <location>
        <begin position="178"/>
        <end position="198"/>
    </location>
</feature>
<evidence type="ECO:0000256" key="2">
    <source>
        <dbReference type="SAM" id="Phobius"/>
    </source>
</evidence>
<name>A0A0M2SKG1_9STAP</name>
<feature type="transmembrane region" description="Helical" evidence="2">
    <location>
        <begin position="229"/>
        <end position="248"/>
    </location>
</feature>
<sequence>MLLVSLTEFILYICFSVLIGSLVLYMVPRDKKTTLYIPKKLLYLTAVSIPIAAFFPIFQTAYLLSADLSLWFTLKTVVLTFEIGKSWLFISFIAVILLFVLRANHFTIKPHLKIWALTLTLMMLLGYTYSAHASTITEWRGFIVHTLHFLSTTIWIGILFVIGWFSKDKQNWSSFLKWFTPVAIICLTMAIVTGYFTMEIDIDSYDDVNASVLQEYQNSLIVNYGQALILKHVFIISLVIFALINGILFRKNHNRNSFNPLKWVKLESVYALIVFGITAFMGQSWPPHQIYSLIKAEGASPLFNLFYNGDIVNTIQNAEQKDIFNVTMLFGLENYLLFALGLLFLLLTIYSAVRKKSVFASTFSSFLMSVSIYLGIILGVQ</sequence>
<reference evidence="3 4" key="1">
    <citation type="submission" date="2015-04" db="EMBL/GenBank/DDBJ databases">
        <title>Taxonomic description and genome sequence of Salinicoccus sediminis sp. nov., a novel hyper halotolerant bacterium isolated from marine sediment.</title>
        <authorList>
            <person name="Mathan Kumar R."/>
            <person name="Kaur G."/>
            <person name="Kumar N."/>
            <person name="Kumar A."/>
            <person name="Singh N.K."/>
            <person name="Kaur N."/>
            <person name="Mayilraj S."/>
        </authorList>
    </citation>
    <scope>NUCLEOTIDE SEQUENCE [LARGE SCALE GENOMIC DNA]</scope>
    <source>
        <strain evidence="3 4">SV-16</strain>
    </source>
</reference>
<dbReference type="STRING" id="1432562.WN59_06860"/>
<feature type="transmembrane region" description="Helical" evidence="2">
    <location>
        <begin position="40"/>
        <end position="58"/>
    </location>
</feature>
<feature type="transmembrane region" description="Helical" evidence="2">
    <location>
        <begin position="335"/>
        <end position="353"/>
    </location>
</feature>
<protein>
    <recommendedName>
        <fullName evidence="5">Copper resistance protein D domain-containing protein</fullName>
    </recommendedName>
</protein>
<feature type="transmembrane region" description="Helical" evidence="2">
    <location>
        <begin position="78"/>
        <end position="100"/>
    </location>
</feature>
<feature type="transmembrane region" description="Helical" evidence="2">
    <location>
        <begin position="358"/>
        <end position="380"/>
    </location>
</feature>